<feature type="region of interest" description="Disordered" evidence="1">
    <location>
        <begin position="87"/>
        <end position="106"/>
    </location>
</feature>
<proteinExistence type="predicted"/>
<feature type="compositionally biased region" description="Basic and acidic residues" evidence="1">
    <location>
        <begin position="1"/>
        <end position="10"/>
    </location>
</feature>
<sequence>MPQEGSERLQDGAQAGPSDPQEETDFIPSDSFTGARAGYVFKKDDAGIGYYKDIPLAERLKAAAEAQKAKPIVVKANNSLLKSLQKRGPAMSIPSGVPKKAKTDDNKDAPRYLKEMERYKQMSCASDTKHDRPLVKSGDKDKVDLKTLLVAARRVEVDMAFLFSRTHLLVHLNESHIAAVTTLLCINLPLDEFAEMWDRYFLLKQNEK</sequence>
<gene>
    <name evidence="2" type="ORF">VOLCADRAFT_106858</name>
</gene>
<protein>
    <submittedName>
        <fullName evidence="2">Uncharacterized protein</fullName>
    </submittedName>
</protein>
<accession>D8UA79</accession>
<dbReference type="KEGG" id="vcn:VOLCADRAFT_106858"/>
<evidence type="ECO:0000313" key="3">
    <source>
        <dbReference type="Proteomes" id="UP000001058"/>
    </source>
</evidence>
<evidence type="ECO:0000256" key="1">
    <source>
        <dbReference type="SAM" id="MobiDB-lite"/>
    </source>
</evidence>
<dbReference type="RefSeq" id="XP_002955575.1">
    <property type="nucleotide sequence ID" value="XM_002955529.1"/>
</dbReference>
<evidence type="ECO:0000313" key="2">
    <source>
        <dbReference type="EMBL" id="EFJ43428.1"/>
    </source>
</evidence>
<dbReference type="InParanoid" id="D8UA79"/>
<feature type="region of interest" description="Disordered" evidence="1">
    <location>
        <begin position="1"/>
        <end position="32"/>
    </location>
</feature>
<reference evidence="2 3" key="1">
    <citation type="journal article" date="2010" name="Science">
        <title>Genomic analysis of organismal complexity in the multicellular green alga Volvox carteri.</title>
        <authorList>
            <person name="Prochnik S.E."/>
            <person name="Umen J."/>
            <person name="Nedelcu A.M."/>
            <person name="Hallmann A."/>
            <person name="Miller S.M."/>
            <person name="Nishii I."/>
            <person name="Ferris P."/>
            <person name="Kuo A."/>
            <person name="Mitros T."/>
            <person name="Fritz-Laylin L.K."/>
            <person name="Hellsten U."/>
            <person name="Chapman J."/>
            <person name="Simakov O."/>
            <person name="Rensing S.A."/>
            <person name="Terry A."/>
            <person name="Pangilinan J."/>
            <person name="Kapitonov V."/>
            <person name="Jurka J."/>
            <person name="Salamov A."/>
            <person name="Shapiro H."/>
            <person name="Schmutz J."/>
            <person name="Grimwood J."/>
            <person name="Lindquist E."/>
            <person name="Lucas S."/>
            <person name="Grigoriev I.V."/>
            <person name="Schmitt R."/>
            <person name="Kirk D."/>
            <person name="Rokhsar D.S."/>
        </authorList>
    </citation>
    <scope>NUCLEOTIDE SEQUENCE [LARGE SCALE GENOMIC DNA]</scope>
    <source>
        <strain evidence="3">f. Nagariensis / Eve</strain>
    </source>
</reference>
<keyword evidence="3" id="KW-1185">Reference proteome</keyword>
<dbReference type="Proteomes" id="UP000001058">
    <property type="component" value="Unassembled WGS sequence"/>
</dbReference>
<name>D8UA79_VOLCA</name>
<dbReference type="GeneID" id="9617379"/>
<dbReference type="OrthoDB" id="533530at2759"/>
<dbReference type="EMBL" id="GL378373">
    <property type="protein sequence ID" value="EFJ43428.1"/>
    <property type="molecule type" value="Genomic_DNA"/>
</dbReference>
<dbReference type="AlphaFoldDB" id="D8UA79"/>
<organism evidence="3">
    <name type="scientific">Volvox carteri f. nagariensis</name>
    <dbReference type="NCBI Taxonomy" id="3068"/>
    <lineage>
        <taxon>Eukaryota</taxon>
        <taxon>Viridiplantae</taxon>
        <taxon>Chlorophyta</taxon>
        <taxon>core chlorophytes</taxon>
        <taxon>Chlorophyceae</taxon>
        <taxon>CS clade</taxon>
        <taxon>Chlamydomonadales</taxon>
        <taxon>Volvocaceae</taxon>
        <taxon>Volvox</taxon>
    </lineage>
</organism>